<dbReference type="InterPro" id="IPR011333">
    <property type="entry name" value="SKP1/BTB/POZ_sf"/>
</dbReference>
<dbReference type="CDD" id="cd18186">
    <property type="entry name" value="BTB_POZ_ZBTB_KLHL-like"/>
    <property type="match status" value="1"/>
</dbReference>
<protein>
    <recommendedName>
        <fullName evidence="1">BTB domain-containing protein</fullName>
    </recommendedName>
</protein>
<gene>
    <name evidence="2" type="ORF">RSE6_13157</name>
</gene>
<dbReference type="Gene3D" id="3.30.710.10">
    <property type="entry name" value="Potassium Channel Kv1.1, Chain A"/>
    <property type="match status" value="1"/>
</dbReference>
<dbReference type="PROSITE" id="PS50097">
    <property type="entry name" value="BTB"/>
    <property type="match status" value="1"/>
</dbReference>
<feature type="domain" description="BTB" evidence="1">
    <location>
        <begin position="4"/>
        <end position="77"/>
    </location>
</feature>
<accession>A0A1E1MSA7</accession>
<proteinExistence type="predicted"/>
<dbReference type="Pfam" id="PF00651">
    <property type="entry name" value="BTB"/>
    <property type="match status" value="1"/>
</dbReference>
<dbReference type="PANTHER" id="PTHR47843">
    <property type="entry name" value="BTB DOMAIN-CONTAINING PROTEIN-RELATED"/>
    <property type="match status" value="1"/>
</dbReference>
<organism evidence="2 3">
    <name type="scientific">Rhynchosporium secalis</name>
    <name type="common">Barley scald fungus</name>
    <dbReference type="NCBI Taxonomy" id="38038"/>
    <lineage>
        <taxon>Eukaryota</taxon>
        <taxon>Fungi</taxon>
        <taxon>Dikarya</taxon>
        <taxon>Ascomycota</taxon>
        <taxon>Pezizomycotina</taxon>
        <taxon>Leotiomycetes</taxon>
        <taxon>Helotiales</taxon>
        <taxon>Ploettnerulaceae</taxon>
        <taxon>Rhynchosporium</taxon>
    </lineage>
</organism>
<name>A0A1E1MSA7_RHYSE</name>
<dbReference type="InterPro" id="IPR000210">
    <property type="entry name" value="BTB/POZ_dom"/>
</dbReference>
<dbReference type="Proteomes" id="UP000177625">
    <property type="component" value="Unassembled WGS sequence"/>
</dbReference>
<evidence type="ECO:0000313" key="3">
    <source>
        <dbReference type="Proteomes" id="UP000177625"/>
    </source>
</evidence>
<dbReference type="PANTHER" id="PTHR47843:SF2">
    <property type="entry name" value="BTB DOMAIN-CONTAINING PROTEIN"/>
    <property type="match status" value="1"/>
</dbReference>
<reference evidence="3" key="1">
    <citation type="submission" date="2016-03" db="EMBL/GenBank/DDBJ databases">
        <authorList>
            <person name="Guldener U."/>
        </authorList>
    </citation>
    <scope>NUCLEOTIDE SEQUENCE [LARGE SCALE GENOMIC DNA]</scope>
</reference>
<keyword evidence="3" id="KW-1185">Reference proteome</keyword>
<sequence length="241" mass="27334">MSRYDFSLPAAILVGPYAEAFHINEELICASSHFFRAACEEPVPNSSRRTMTLPDTDPTLFDIFISWLITGDISNSSELEGITKSAHGETEEEEEAIIIEQHYALWDQLCGCYNLGDEILSPGFKNAVVDLLVKVSGHLVMRFNTFPCRTTYELETIYKTTFPGSGLRRLVVDLAIGCLGIESLEDIDRENEYLDEFCRELLSRTGDSLRDYREGGRSDDCYLKYPWEFQTSSYPCLVEEA</sequence>
<evidence type="ECO:0000259" key="1">
    <source>
        <dbReference type="PROSITE" id="PS50097"/>
    </source>
</evidence>
<dbReference type="AlphaFoldDB" id="A0A1E1MSA7"/>
<evidence type="ECO:0000313" key="2">
    <source>
        <dbReference type="EMBL" id="CZT51931.1"/>
    </source>
</evidence>
<dbReference type="EMBL" id="FJVC01000522">
    <property type="protein sequence ID" value="CZT51931.1"/>
    <property type="molecule type" value="Genomic_DNA"/>
</dbReference>
<dbReference type="SUPFAM" id="SSF54695">
    <property type="entry name" value="POZ domain"/>
    <property type="match status" value="1"/>
</dbReference>